<protein>
    <submittedName>
        <fullName evidence="1">Putative Fe2OG dioxygenase domain-containing protein</fullName>
    </submittedName>
</protein>
<keyword evidence="1" id="KW-0223">Dioxygenase</keyword>
<organism evidence="1 2">
    <name type="scientific">Phytophthora infestans</name>
    <name type="common">Potato late blight agent</name>
    <name type="synonym">Botrytis infestans</name>
    <dbReference type="NCBI Taxonomy" id="4787"/>
    <lineage>
        <taxon>Eukaryota</taxon>
        <taxon>Sar</taxon>
        <taxon>Stramenopiles</taxon>
        <taxon>Oomycota</taxon>
        <taxon>Peronosporomycetes</taxon>
        <taxon>Peronosporales</taxon>
        <taxon>Peronosporaceae</taxon>
        <taxon>Phytophthora</taxon>
    </lineage>
</organism>
<evidence type="ECO:0000313" key="2">
    <source>
        <dbReference type="Proteomes" id="UP000602510"/>
    </source>
</evidence>
<keyword evidence="2" id="KW-1185">Reference proteome</keyword>
<comment type="caution">
    <text evidence="1">The sequence shown here is derived from an EMBL/GenBank/DDBJ whole genome shotgun (WGS) entry which is preliminary data.</text>
</comment>
<dbReference type="Proteomes" id="UP000602510">
    <property type="component" value="Unassembled WGS sequence"/>
</dbReference>
<proteinExistence type="predicted"/>
<sequence length="232" mass="26422">MSEKAQRSWQFQADQTEIRHPSWQAGMEKLTNCTALCAIQAARVRRRKLSTQAQRYEMRRWNGSHLVYQHGRGEHRHGFGKTDGTAAYSPHYVVHYPDAEYSMEKVTKGYRLALIYSICLPMLQSYLKRDPTKSMAYNLASVIKDLEPKDDSFALLLRFDYNKRGVEEYGVQILRDIDKNRLGILEEANTVVPADKKLQFSLQDFPVSVTKDIVVVAAGAYVIANVASTGTQ</sequence>
<keyword evidence="1" id="KW-0560">Oxidoreductase</keyword>
<accession>A0A833WYE8</accession>
<evidence type="ECO:0000313" key="1">
    <source>
        <dbReference type="EMBL" id="KAF4042426.1"/>
    </source>
</evidence>
<dbReference type="AlphaFoldDB" id="A0A833WYE8"/>
<dbReference type="GO" id="GO:0051213">
    <property type="term" value="F:dioxygenase activity"/>
    <property type="evidence" value="ECO:0007669"/>
    <property type="project" value="UniProtKB-KW"/>
</dbReference>
<reference evidence="1" key="1">
    <citation type="submission" date="2020-04" db="EMBL/GenBank/DDBJ databases">
        <title>Hybrid Assembly of Korean Phytophthora infestans isolates.</title>
        <authorList>
            <person name="Prokchorchik M."/>
            <person name="Lee Y."/>
            <person name="Seo J."/>
            <person name="Cho J.-H."/>
            <person name="Park Y.-E."/>
            <person name="Jang D.-C."/>
            <person name="Im J.-S."/>
            <person name="Choi J.-G."/>
            <person name="Park H.-J."/>
            <person name="Lee G.-B."/>
            <person name="Lee Y.-G."/>
            <person name="Hong S.-Y."/>
            <person name="Cho K."/>
            <person name="Sohn K.H."/>
        </authorList>
    </citation>
    <scope>NUCLEOTIDE SEQUENCE</scope>
    <source>
        <strain evidence="1">KR_1_A1</strain>
    </source>
</reference>
<dbReference type="EMBL" id="WSZM01000101">
    <property type="protein sequence ID" value="KAF4042426.1"/>
    <property type="molecule type" value="Genomic_DNA"/>
</dbReference>
<name>A0A833WYE8_PHYIN</name>
<gene>
    <name evidence="1" type="ORF">GN244_ATG05322</name>
</gene>